<gene>
    <name evidence="12" type="ORF">WICANDRAFT_87397</name>
</gene>
<protein>
    <recommendedName>
        <fullName evidence="11">PX domain-containing protein</fullName>
    </recommendedName>
</protein>
<evidence type="ECO:0000256" key="4">
    <source>
        <dbReference type="ARBA" id="ARBA00022753"/>
    </source>
</evidence>
<feature type="region of interest" description="Disordered" evidence="10">
    <location>
        <begin position="1"/>
        <end position="83"/>
    </location>
</feature>
<dbReference type="InterPro" id="IPR015404">
    <property type="entry name" value="Vps5_C"/>
</dbReference>
<feature type="compositionally biased region" description="Low complexity" evidence="10">
    <location>
        <begin position="67"/>
        <end position="80"/>
    </location>
</feature>
<dbReference type="PANTHER" id="PTHR46979:SF2">
    <property type="entry name" value="SORTING NEXIN-41"/>
    <property type="match status" value="1"/>
</dbReference>
<dbReference type="GO" id="GO:0032266">
    <property type="term" value="F:phosphatidylinositol-3-phosphate binding"/>
    <property type="evidence" value="ECO:0007669"/>
    <property type="project" value="UniProtKB-ARBA"/>
</dbReference>
<evidence type="ECO:0000256" key="2">
    <source>
        <dbReference type="ARBA" id="ARBA00010883"/>
    </source>
</evidence>
<evidence type="ECO:0000256" key="5">
    <source>
        <dbReference type="ARBA" id="ARBA00022927"/>
    </source>
</evidence>
<keyword evidence="5" id="KW-0653">Protein transport</keyword>
<keyword evidence="8" id="KW-0472">Membrane</keyword>
<dbReference type="PANTHER" id="PTHR46979">
    <property type="entry name" value="SORTING NEXIN-41"/>
    <property type="match status" value="1"/>
</dbReference>
<feature type="region of interest" description="Disordered" evidence="10">
    <location>
        <begin position="427"/>
        <end position="457"/>
    </location>
</feature>
<evidence type="ECO:0000313" key="13">
    <source>
        <dbReference type="Proteomes" id="UP000094112"/>
    </source>
</evidence>
<dbReference type="SUPFAM" id="SSF64268">
    <property type="entry name" value="PX domain"/>
    <property type="match status" value="1"/>
</dbReference>
<evidence type="ECO:0000313" key="12">
    <source>
        <dbReference type="EMBL" id="ODQ62178.1"/>
    </source>
</evidence>
<keyword evidence="3" id="KW-0813">Transport</keyword>
<dbReference type="InterPro" id="IPR051079">
    <property type="entry name" value="Sorting_Nexin_Autophagy"/>
</dbReference>
<keyword evidence="4" id="KW-0967">Endosome</keyword>
<dbReference type="SMART" id="SM00312">
    <property type="entry name" value="PX"/>
    <property type="match status" value="1"/>
</dbReference>
<dbReference type="InterPro" id="IPR036871">
    <property type="entry name" value="PX_dom_sf"/>
</dbReference>
<dbReference type="GO" id="GO:0006914">
    <property type="term" value="P:autophagy"/>
    <property type="evidence" value="ECO:0007669"/>
    <property type="project" value="UniProtKB-KW"/>
</dbReference>
<evidence type="ECO:0000256" key="8">
    <source>
        <dbReference type="ARBA" id="ARBA00023136"/>
    </source>
</evidence>
<feature type="compositionally biased region" description="Acidic residues" evidence="10">
    <location>
        <begin position="44"/>
        <end position="55"/>
    </location>
</feature>
<keyword evidence="7" id="KW-0446">Lipid-binding</keyword>
<dbReference type="Pfam" id="PF09325">
    <property type="entry name" value="Vps5"/>
    <property type="match status" value="1"/>
</dbReference>
<feature type="compositionally biased region" description="Acidic residues" evidence="10">
    <location>
        <begin position="18"/>
        <end position="36"/>
    </location>
</feature>
<evidence type="ECO:0000256" key="9">
    <source>
        <dbReference type="SAM" id="Coils"/>
    </source>
</evidence>
<feature type="domain" description="PX" evidence="11">
    <location>
        <begin position="103"/>
        <end position="219"/>
    </location>
</feature>
<keyword evidence="6" id="KW-0072">Autophagy</keyword>
<dbReference type="EMBL" id="KV454208">
    <property type="protein sequence ID" value="ODQ62178.1"/>
    <property type="molecule type" value="Genomic_DNA"/>
</dbReference>
<feature type="coiled-coil region" evidence="9">
    <location>
        <begin position="488"/>
        <end position="515"/>
    </location>
</feature>
<dbReference type="GO" id="GO:0005829">
    <property type="term" value="C:cytosol"/>
    <property type="evidence" value="ECO:0007669"/>
    <property type="project" value="GOC"/>
</dbReference>
<accession>A0A1E3P9Y5</accession>
<dbReference type="GO" id="GO:0042147">
    <property type="term" value="P:retrograde transport, endosome to Golgi"/>
    <property type="evidence" value="ECO:0007669"/>
    <property type="project" value="InterPro"/>
</dbReference>
<dbReference type="InterPro" id="IPR027267">
    <property type="entry name" value="AH/BAR_dom_sf"/>
</dbReference>
<evidence type="ECO:0000256" key="1">
    <source>
        <dbReference type="ARBA" id="ARBA00004481"/>
    </source>
</evidence>
<comment type="similarity">
    <text evidence="2">Belongs to the sorting nexin family.</text>
</comment>
<name>A0A1E3P9Y5_WICAA</name>
<keyword evidence="13" id="KW-1185">Reference proteome</keyword>
<evidence type="ECO:0000256" key="10">
    <source>
        <dbReference type="SAM" id="MobiDB-lite"/>
    </source>
</evidence>
<reference evidence="12 13" key="1">
    <citation type="journal article" date="2016" name="Proc. Natl. Acad. Sci. U.S.A.">
        <title>Comparative genomics of biotechnologically important yeasts.</title>
        <authorList>
            <person name="Riley R."/>
            <person name="Haridas S."/>
            <person name="Wolfe K.H."/>
            <person name="Lopes M.R."/>
            <person name="Hittinger C.T."/>
            <person name="Goeker M."/>
            <person name="Salamov A.A."/>
            <person name="Wisecaver J.H."/>
            <person name="Long T.M."/>
            <person name="Calvey C.H."/>
            <person name="Aerts A.L."/>
            <person name="Barry K.W."/>
            <person name="Choi C."/>
            <person name="Clum A."/>
            <person name="Coughlan A.Y."/>
            <person name="Deshpande S."/>
            <person name="Douglass A.P."/>
            <person name="Hanson S.J."/>
            <person name="Klenk H.-P."/>
            <person name="LaButti K.M."/>
            <person name="Lapidus A."/>
            <person name="Lindquist E.A."/>
            <person name="Lipzen A.M."/>
            <person name="Meier-Kolthoff J.P."/>
            <person name="Ohm R.A."/>
            <person name="Otillar R.P."/>
            <person name="Pangilinan J.L."/>
            <person name="Peng Y."/>
            <person name="Rokas A."/>
            <person name="Rosa C.A."/>
            <person name="Scheuner C."/>
            <person name="Sibirny A.A."/>
            <person name="Slot J.C."/>
            <person name="Stielow J.B."/>
            <person name="Sun H."/>
            <person name="Kurtzman C.P."/>
            <person name="Blackwell M."/>
            <person name="Grigoriev I.V."/>
            <person name="Jeffries T.W."/>
        </authorList>
    </citation>
    <scope>NUCLEOTIDE SEQUENCE [LARGE SCALE GENOMIC DNA]</scope>
    <source>
        <strain evidence="13">ATCC 58044 / CBS 1984 / NCYC 433 / NRRL Y-366-8</strain>
    </source>
</reference>
<dbReference type="InterPro" id="IPR044106">
    <property type="entry name" value="PX_Snx41/Atg20"/>
</dbReference>
<dbReference type="STRING" id="683960.A0A1E3P9Y5"/>
<evidence type="ECO:0000259" key="11">
    <source>
        <dbReference type="PROSITE" id="PS50195"/>
    </source>
</evidence>
<dbReference type="GeneID" id="30203354"/>
<proteinExistence type="inferred from homology"/>
<dbReference type="Gene3D" id="3.30.1520.10">
    <property type="entry name" value="Phox-like domain"/>
    <property type="match status" value="1"/>
</dbReference>
<dbReference type="OrthoDB" id="289314at2759"/>
<keyword evidence="9" id="KW-0175">Coiled coil</keyword>
<dbReference type="AlphaFoldDB" id="A0A1E3P9Y5"/>
<evidence type="ECO:0000256" key="6">
    <source>
        <dbReference type="ARBA" id="ARBA00023006"/>
    </source>
</evidence>
<dbReference type="GO" id="GO:0010008">
    <property type="term" value="C:endosome membrane"/>
    <property type="evidence" value="ECO:0007669"/>
    <property type="project" value="UniProtKB-SubCell"/>
</dbReference>
<evidence type="ECO:0000256" key="7">
    <source>
        <dbReference type="ARBA" id="ARBA00023121"/>
    </source>
</evidence>
<dbReference type="Pfam" id="PF00787">
    <property type="entry name" value="PX"/>
    <property type="match status" value="1"/>
</dbReference>
<dbReference type="InterPro" id="IPR001683">
    <property type="entry name" value="PX_dom"/>
</dbReference>
<dbReference type="RefSeq" id="XP_019041385.1">
    <property type="nucleotide sequence ID" value="XM_019186108.1"/>
</dbReference>
<dbReference type="Proteomes" id="UP000094112">
    <property type="component" value="Unassembled WGS sequence"/>
</dbReference>
<dbReference type="PROSITE" id="PS50195">
    <property type="entry name" value="PX"/>
    <property type="match status" value="1"/>
</dbReference>
<dbReference type="CDD" id="cd06867">
    <property type="entry name" value="PX_SNX41_42"/>
    <property type="match status" value="1"/>
</dbReference>
<dbReference type="Gene3D" id="1.20.1270.60">
    <property type="entry name" value="Arfaptin homology (AH) domain/BAR domain"/>
    <property type="match status" value="1"/>
</dbReference>
<feature type="compositionally biased region" description="Basic and acidic residues" evidence="10">
    <location>
        <begin position="427"/>
        <end position="436"/>
    </location>
</feature>
<comment type="subcellular location">
    <subcellularLocation>
        <location evidence="1">Endosome membrane</location>
        <topology evidence="1">Peripheral membrane protein</topology>
    </subcellularLocation>
</comment>
<dbReference type="GO" id="GO:0015031">
    <property type="term" value="P:protein transport"/>
    <property type="evidence" value="ECO:0007669"/>
    <property type="project" value="UniProtKB-KW"/>
</dbReference>
<sequence>MSIQEEDNSPCAQSTVLQEDEFIDLPLSQDEDEDSQEPTHNEEELQQDNEPESDTNDVPPDSPTTLSTASQPQSAPAVASNTTTYDPEVYTSTTQLAFKDKKSLKIEIIDAGKSREGHSRGYIVYTIKCNDSLVRRRYSEFESLRNTLVKLFPTLIIPPIPEKHKISKYAAAPTKAKEDTRIIDHRRRMLSVFLKRLLEIDQVRESQVYQSFLDPNANWPEVLTSPPISDIPKNILQADPLDPAHSTAAHSYLPLPSSTVIVVKETQEDKKFNEVEANAKEYEAVISNGIDKANKRIVKHLSDMSTEFSEAGAGFNSFSLQENGKLASTLEKVGQVHDNCYLSTETLVNSLNYEFTEPLGESVQFASVVKDIIKFRQQKALQLDITARTLKHKSNHLNLLQKSEQESKRIDQALDAESGKTQQINFDRKQAAKDAQAKANQDAGLNQSVTPLEPKKSSKFKIPGISKISNVIKEAIESDPEVTRQHNLTKTKDDINQLKQTVTAAEEDLGKVTKSIKNELERFQISKEEDLKKMILAYSACVLDWSKKNLEFWEEAKADLQKA</sequence>
<evidence type="ECO:0000256" key="3">
    <source>
        <dbReference type="ARBA" id="ARBA00022448"/>
    </source>
</evidence>
<organism evidence="12 13">
    <name type="scientific">Wickerhamomyces anomalus (strain ATCC 58044 / CBS 1984 / NCYC 433 / NRRL Y-366-8)</name>
    <name type="common">Yeast</name>
    <name type="synonym">Hansenula anomala</name>
    <dbReference type="NCBI Taxonomy" id="683960"/>
    <lineage>
        <taxon>Eukaryota</taxon>
        <taxon>Fungi</taxon>
        <taxon>Dikarya</taxon>
        <taxon>Ascomycota</taxon>
        <taxon>Saccharomycotina</taxon>
        <taxon>Saccharomycetes</taxon>
        <taxon>Phaffomycetales</taxon>
        <taxon>Wickerhamomycetaceae</taxon>
        <taxon>Wickerhamomyces</taxon>
    </lineage>
</organism>